<keyword evidence="2" id="KW-0732">Signal</keyword>
<feature type="compositionally biased region" description="Basic residues" evidence="1">
    <location>
        <begin position="245"/>
        <end position="255"/>
    </location>
</feature>
<reference evidence="3 4" key="1">
    <citation type="submission" date="2021-04" db="EMBL/GenBank/DDBJ databases">
        <authorList>
            <person name="Bliznina A."/>
        </authorList>
    </citation>
    <scope>NUCLEOTIDE SEQUENCE [LARGE SCALE GENOMIC DNA]</scope>
</reference>
<gene>
    <name evidence="3" type="ORF">OKIOD_LOCUS8914</name>
</gene>
<feature type="chain" id="PRO_5046609322" evidence="2">
    <location>
        <begin position="30"/>
        <end position="283"/>
    </location>
</feature>
<evidence type="ECO:0000313" key="3">
    <source>
        <dbReference type="EMBL" id="CAG5102115.1"/>
    </source>
</evidence>
<proteinExistence type="predicted"/>
<evidence type="ECO:0000256" key="2">
    <source>
        <dbReference type="SAM" id="SignalP"/>
    </source>
</evidence>
<feature type="region of interest" description="Disordered" evidence="1">
    <location>
        <begin position="197"/>
        <end position="283"/>
    </location>
</feature>
<dbReference type="EMBL" id="OU015566">
    <property type="protein sequence ID" value="CAG5102115.1"/>
    <property type="molecule type" value="Genomic_DNA"/>
</dbReference>
<evidence type="ECO:0000256" key="1">
    <source>
        <dbReference type="SAM" id="MobiDB-lite"/>
    </source>
</evidence>
<sequence length="283" mass="33348">MEINRHRDITCFFFLFCWLFLIVLHFGTSDETQDYFQKAESQYSTNSSTSDDDYQESKAEKGNEKRRVVVGILATFENYERREAQRETWLLSSEIEHKYIIDSWTPEWRAENEIFGDIVSINASFSGLAYAQNTQRRDDSKKGFHSQKYKKDSTRDEILKNDQNMFTTIKSFFGYSVEEERVPAMEKSELEGWEIIDHEQQQNESESETPSVPVRRPENNKTAVRKSARRIQDLIPTMPSDKYQKPSKKTKKGSKVGRTMMTRSMRQPIQQPRSNEIHFHSHL</sequence>
<keyword evidence="4" id="KW-1185">Reference proteome</keyword>
<feature type="compositionally biased region" description="Polar residues" evidence="1">
    <location>
        <begin position="261"/>
        <end position="274"/>
    </location>
</feature>
<feature type="region of interest" description="Disordered" evidence="1">
    <location>
        <begin position="41"/>
        <end position="62"/>
    </location>
</feature>
<evidence type="ECO:0000313" key="4">
    <source>
        <dbReference type="Proteomes" id="UP001158576"/>
    </source>
</evidence>
<accession>A0ABN7SN68</accession>
<name>A0ABN7SN68_OIKDI</name>
<feature type="signal peptide" evidence="2">
    <location>
        <begin position="1"/>
        <end position="29"/>
    </location>
</feature>
<dbReference type="Proteomes" id="UP001158576">
    <property type="component" value="Chromosome 1"/>
</dbReference>
<protein>
    <submittedName>
        <fullName evidence="3">Oidioi.mRNA.OKI2018_I69.chr1.g149.t1.cds</fullName>
    </submittedName>
</protein>
<organism evidence="3 4">
    <name type="scientific">Oikopleura dioica</name>
    <name type="common">Tunicate</name>
    <dbReference type="NCBI Taxonomy" id="34765"/>
    <lineage>
        <taxon>Eukaryota</taxon>
        <taxon>Metazoa</taxon>
        <taxon>Chordata</taxon>
        <taxon>Tunicata</taxon>
        <taxon>Appendicularia</taxon>
        <taxon>Copelata</taxon>
        <taxon>Oikopleuridae</taxon>
        <taxon>Oikopleura</taxon>
    </lineage>
</organism>